<dbReference type="Pfam" id="PF05016">
    <property type="entry name" value="ParE_toxin"/>
    <property type="match status" value="1"/>
</dbReference>
<keyword evidence="4" id="KW-1185">Reference proteome</keyword>
<gene>
    <name evidence="3" type="ORF">BTN85_1627</name>
</gene>
<dbReference type="PANTHER" id="PTHR38813">
    <property type="match status" value="1"/>
</dbReference>
<dbReference type="PANTHER" id="PTHR38813:SF1">
    <property type="entry name" value="TOXIN RELE1-RELATED"/>
    <property type="match status" value="1"/>
</dbReference>
<comment type="caution">
    <text evidence="3">The sequence shown here is derived from an EMBL/GenBank/DDBJ whole genome shotgun (WGS) entry which is preliminary data.</text>
</comment>
<reference evidence="3" key="1">
    <citation type="submission" date="2016-12" db="EMBL/GenBank/DDBJ databases">
        <title>Discovery of methanogenic haloarchaea.</title>
        <authorList>
            <person name="Sorokin D.Y."/>
            <person name="Makarova K.S."/>
            <person name="Abbas B."/>
            <person name="Ferrer M."/>
            <person name="Golyshin P.N."/>
        </authorList>
    </citation>
    <scope>NUCLEOTIDE SEQUENCE [LARGE SCALE GENOMIC DNA]</scope>
    <source>
        <strain evidence="3">HMET1</strain>
    </source>
</reference>
<organism evidence="3 4">
    <name type="scientific">Methanohalarchaeum thermophilum</name>
    <dbReference type="NCBI Taxonomy" id="1903181"/>
    <lineage>
        <taxon>Archaea</taxon>
        <taxon>Methanobacteriati</taxon>
        <taxon>Methanobacteriota</taxon>
        <taxon>Methanonatronarchaeia</taxon>
        <taxon>Methanonatronarchaeales</taxon>
        <taxon>Methanonatronarchaeaceae</taxon>
        <taxon>Candidatus Methanohalarchaeum</taxon>
    </lineage>
</organism>
<dbReference type="InterPro" id="IPR035093">
    <property type="entry name" value="RelE/ParE_toxin_dom_sf"/>
</dbReference>
<dbReference type="Proteomes" id="UP000185744">
    <property type="component" value="Unassembled WGS sequence"/>
</dbReference>
<feature type="coiled-coil region" evidence="2">
    <location>
        <begin position="12"/>
        <end position="43"/>
    </location>
</feature>
<name>A0A1Q6DXQ1_METT1</name>
<evidence type="ECO:0000313" key="4">
    <source>
        <dbReference type="Proteomes" id="UP000185744"/>
    </source>
</evidence>
<evidence type="ECO:0000313" key="3">
    <source>
        <dbReference type="EMBL" id="OKY79121.1"/>
    </source>
</evidence>
<dbReference type="AlphaFoldDB" id="A0A1Q6DXQ1"/>
<dbReference type="InParanoid" id="A0A1Q6DXQ1"/>
<sequence length="88" mass="10620">MTYRVFLHSKANKNLRDLEKQTKERIKDKLEKLKTNCKKGKKLKGSKYWRLRIGDYKAIYEVKNEDKEVIVLFIGHRNNVYDDFSKLI</sequence>
<evidence type="ECO:0000256" key="1">
    <source>
        <dbReference type="ARBA" id="ARBA00022649"/>
    </source>
</evidence>
<keyword evidence="1" id="KW-1277">Toxin-antitoxin system</keyword>
<protein>
    <submittedName>
        <fullName evidence="3">Cytotoxic translational repressor of toxin-antitoxin stability system, RelE family</fullName>
    </submittedName>
</protein>
<evidence type="ECO:0000256" key="2">
    <source>
        <dbReference type="SAM" id="Coils"/>
    </source>
</evidence>
<keyword evidence="2" id="KW-0175">Coiled coil</keyword>
<dbReference type="InterPro" id="IPR052747">
    <property type="entry name" value="TA_system_RelE_toxin"/>
</dbReference>
<dbReference type="Gene3D" id="3.30.2310.20">
    <property type="entry name" value="RelE-like"/>
    <property type="match status" value="1"/>
</dbReference>
<dbReference type="SUPFAM" id="SSF143011">
    <property type="entry name" value="RelE-like"/>
    <property type="match status" value="1"/>
</dbReference>
<dbReference type="STRING" id="1903181.BTN85_1627"/>
<dbReference type="InterPro" id="IPR007712">
    <property type="entry name" value="RelE/ParE_toxin"/>
</dbReference>
<accession>A0A1Q6DXQ1</accession>
<proteinExistence type="predicted"/>
<dbReference type="EMBL" id="MSDW01000001">
    <property type="protein sequence ID" value="OKY79121.1"/>
    <property type="molecule type" value="Genomic_DNA"/>
</dbReference>